<evidence type="ECO:0000256" key="1">
    <source>
        <dbReference type="SAM" id="MobiDB-lite"/>
    </source>
</evidence>
<proteinExistence type="predicted"/>
<evidence type="ECO:0000313" key="2">
    <source>
        <dbReference type="EMBL" id="KAJ1095859.1"/>
    </source>
</evidence>
<feature type="compositionally biased region" description="Basic and acidic residues" evidence="1">
    <location>
        <begin position="1"/>
        <end position="12"/>
    </location>
</feature>
<sequence length="69" mass="8080">MDRQHFTTDRWTDNTSRLTDGPTTLHDRPMDRQHFTTDPWIDTASRPMDQHCVSLQTSVHNTKVIQSDV</sequence>
<reference evidence="2" key="1">
    <citation type="journal article" date="2022" name="bioRxiv">
        <title>Sequencing and chromosome-scale assembly of the giantPleurodeles waltlgenome.</title>
        <authorList>
            <person name="Brown T."/>
            <person name="Elewa A."/>
            <person name="Iarovenko S."/>
            <person name="Subramanian E."/>
            <person name="Araus A.J."/>
            <person name="Petzold A."/>
            <person name="Susuki M."/>
            <person name="Suzuki K.-i.T."/>
            <person name="Hayashi T."/>
            <person name="Toyoda A."/>
            <person name="Oliveira C."/>
            <person name="Osipova E."/>
            <person name="Leigh N.D."/>
            <person name="Simon A."/>
            <person name="Yun M.H."/>
        </authorList>
    </citation>
    <scope>NUCLEOTIDE SEQUENCE</scope>
    <source>
        <strain evidence="2">20211129_DDA</strain>
        <tissue evidence="2">Liver</tissue>
    </source>
</reference>
<accession>A0AAV7LY92</accession>
<dbReference type="Proteomes" id="UP001066276">
    <property type="component" value="Chromosome 10"/>
</dbReference>
<keyword evidence="3" id="KW-1185">Reference proteome</keyword>
<name>A0AAV7LY92_PLEWA</name>
<gene>
    <name evidence="2" type="ORF">NDU88_001009</name>
</gene>
<organism evidence="2 3">
    <name type="scientific">Pleurodeles waltl</name>
    <name type="common">Iberian ribbed newt</name>
    <dbReference type="NCBI Taxonomy" id="8319"/>
    <lineage>
        <taxon>Eukaryota</taxon>
        <taxon>Metazoa</taxon>
        <taxon>Chordata</taxon>
        <taxon>Craniata</taxon>
        <taxon>Vertebrata</taxon>
        <taxon>Euteleostomi</taxon>
        <taxon>Amphibia</taxon>
        <taxon>Batrachia</taxon>
        <taxon>Caudata</taxon>
        <taxon>Salamandroidea</taxon>
        <taxon>Salamandridae</taxon>
        <taxon>Pleurodelinae</taxon>
        <taxon>Pleurodeles</taxon>
    </lineage>
</organism>
<dbReference type="EMBL" id="JANPWB010000014">
    <property type="protein sequence ID" value="KAJ1095859.1"/>
    <property type="molecule type" value="Genomic_DNA"/>
</dbReference>
<protein>
    <submittedName>
        <fullName evidence="2">Uncharacterized protein</fullName>
    </submittedName>
</protein>
<feature type="compositionally biased region" description="Polar residues" evidence="1">
    <location>
        <begin position="13"/>
        <end position="22"/>
    </location>
</feature>
<feature type="region of interest" description="Disordered" evidence="1">
    <location>
        <begin position="1"/>
        <end position="38"/>
    </location>
</feature>
<evidence type="ECO:0000313" key="3">
    <source>
        <dbReference type="Proteomes" id="UP001066276"/>
    </source>
</evidence>
<feature type="compositionally biased region" description="Basic and acidic residues" evidence="1">
    <location>
        <begin position="25"/>
        <end position="35"/>
    </location>
</feature>
<dbReference type="AlphaFoldDB" id="A0AAV7LY92"/>
<comment type="caution">
    <text evidence="2">The sequence shown here is derived from an EMBL/GenBank/DDBJ whole genome shotgun (WGS) entry which is preliminary data.</text>
</comment>